<dbReference type="GO" id="GO:0016740">
    <property type="term" value="F:transferase activity"/>
    <property type="evidence" value="ECO:0007669"/>
    <property type="project" value="UniProtKB-KW"/>
</dbReference>
<evidence type="ECO:0000256" key="3">
    <source>
        <dbReference type="ARBA" id="ARBA00022694"/>
    </source>
</evidence>
<dbReference type="InterPro" id="IPR046885">
    <property type="entry name" value="MnmA-like_C"/>
</dbReference>
<keyword evidence="5" id="KW-0067">ATP-binding</keyword>
<evidence type="ECO:0000256" key="2">
    <source>
        <dbReference type="ARBA" id="ARBA00022679"/>
    </source>
</evidence>
<dbReference type="GO" id="GO:0000049">
    <property type="term" value="F:tRNA binding"/>
    <property type="evidence" value="ECO:0007669"/>
    <property type="project" value="UniProtKB-KW"/>
</dbReference>
<sequence>MKLFTYPRIAHMLSGGVDSLMALHLLERKKFYVDNYFFNFTNADCSKNDIKYVKDICKNNKRNLFIININDEYFDEVLVPMLFFYADGKVPNPDIMCNQKIKYNFFLKVIKSIYKQKWNYRTKSKLCNYDFISTGHYAMIRTNDKNNPNNIFNNNLFIKKKKKKNDQTILDINSDIHLYAIGQHKNVTNYLHNLYNKKMININGYKKKHVKNVISSFQWIVVYKKIKRDMSTNLIHNFIYLTKNYDQDLFTHIRTKCKLHNIKWIEGKLPACIKKQFKKYNKINKKKKKINNNNNKYKTNETFHVYNNIQESGKKKKKKKVKNIPHDEKTIFVKIRNSEQIKKAKIKFSLSNNTAYLKVKQKDTGFSPGQIITLYFPFIIKKNNKVTYITNLNKYNNLINTNKNTIYYHCLGSATISNQFLDYNLYQHIKNIHQINDLNMSK</sequence>
<dbReference type="AlphaFoldDB" id="A0A024VPK0"/>
<dbReference type="GO" id="GO:0008033">
    <property type="term" value="P:tRNA processing"/>
    <property type="evidence" value="ECO:0007669"/>
    <property type="project" value="UniProtKB-KW"/>
</dbReference>
<dbReference type="Pfam" id="PF20258">
    <property type="entry name" value="tRNA_Me_trans_C"/>
    <property type="match status" value="1"/>
</dbReference>
<dbReference type="InterPro" id="IPR014729">
    <property type="entry name" value="Rossmann-like_a/b/a_fold"/>
</dbReference>
<keyword evidence="4" id="KW-0547">Nucleotide-binding</keyword>
<accession>A0A024VPK0</accession>
<evidence type="ECO:0000256" key="7">
    <source>
        <dbReference type="ARBA" id="ARBA00023157"/>
    </source>
</evidence>
<dbReference type="EMBL" id="KI927896">
    <property type="protein sequence ID" value="ETW30669.1"/>
    <property type="molecule type" value="Genomic_DNA"/>
</dbReference>
<evidence type="ECO:0000256" key="6">
    <source>
        <dbReference type="ARBA" id="ARBA00022884"/>
    </source>
</evidence>
<keyword evidence="3" id="KW-0819">tRNA processing</keyword>
<proteinExistence type="predicted"/>
<keyword evidence="2" id="KW-0808">Transferase</keyword>
<dbReference type="Gene3D" id="3.40.50.620">
    <property type="entry name" value="HUPs"/>
    <property type="match status" value="1"/>
</dbReference>
<dbReference type="SUPFAM" id="SSF52402">
    <property type="entry name" value="Adenine nucleotide alpha hydrolases-like"/>
    <property type="match status" value="1"/>
</dbReference>
<dbReference type="PANTHER" id="PTHR43052">
    <property type="match status" value="1"/>
</dbReference>
<evidence type="ECO:0000259" key="8">
    <source>
        <dbReference type="Pfam" id="PF20258"/>
    </source>
</evidence>
<protein>
    <recommendedName>
        <fullName evidence="8">tRNA-specific 2-thiouridylase MnmA-like C-terminal domain-containing protein</fullName>
    </recommendedName>
</protein>
<reference evidence="9 10" key="2">
    <citation type="submission" date="2013-02" db="EMBL/GenBank/DDBJ databases">
        <title>The Genome Sequence of Plasmodium falciparum FCH/4.</title>
        <authorList>
            <consortium name="The Broad Institute Genome Sequencing Platform"/>
            <consortium name="The Broad Institute Genome Sequencing Center for Infectious Disease"/>
            <person name="Neafsey D."/>
            <person name="Cheeseman I."/>
            <person name="Volkman S."/>
            <person name="Adams J."/>
            <person name="Walker B."/>
            <person name="Young S.K."/>
            <person name="Zeng Q."/>
            <person name="Gargeya S."/>
            <person name="Fitzgerald M."/>
            <person name="Haas B."/>
            <person name="Abouelleil A."/>
            <person name="Alvarado L."/>
            <person name="Arachchi H.M."/>
            <person name="Berlin A.M."/>
            <person name="Chapman S.B."/>
            <person name="Dewar J."/>
            <person name="Goldberg J."/>
            <person name="Griggs A."/>
            <person name="Gujja S."/>
            <person name="Hansen M."/>
            <person name="Howarth C."/>
            <person name="Imamovic A."/>
            <person name="Larimer J."/>
            <person name="McCowan C."/>
            <person name="Murphy C."/>
            <person name="Neiman D."/>
            <person name="Pearson M."/>
            <person name="Priest M."/>
            <person name="Roberts A."/>
            <person name="Saif S."/>
            <person name="Shea T."/>
            <person name="Sisk P."/>
            <person name="Sykes S."/>
            <person name="Wortman J."/>
            <person name="Nusbaum C."/>
            <person name="Birren B."/>
        </authorList>
    </citation>
    <scope>NUCLEOTIDE SEQUENCE [LARGE SCALE GENOMIC DNA]</scope>
    <source>
        <strain evidence="9 10">FCH/4</strain>
    </source>
</reference>
<dbReference type="InterPro" id="IPR051305">
    <property type="entry name" value="tRNA_2-thiouridylase_MnmA"/>
</dbReference>
<gene>
    <name evidence="9" type="ORF">PFFCH_01904</name>
</gene>
<reference evidence="9 10" key="1">
    <citation type="submission" date="2013-02" db="EMBL/GenBank/DDBJ databases">
        <title>The Genome Annotation of Plasmodium falciparum FCH/4.</title>
        <authorList>
            <consortium name="The Broad Institute Genome Sequencing Platform"/>
            <consortium name="The Broad Institute Genome Sequencing Center for Infectious Disease"/>
            <person name="Neafsey D."/>
            <person name="Hoffman S."/>
            <person name="Volkman S."/>
            <person name="Rosenthal P."/>
            <person name="Walker B."/>
            <person name="Young S.K."/>
            <person name="Zeng Q."/>
            <person name="Gargeya S."/>
            <person name="Fitzgerald M."/>
            <person name="Haas B."/>
            <person name="Abouelleil A."/>
            <person name="Allen A.W."/>
            <person name="Alvarado L."/>
            <person name="Arachchi H.M."/>
            <person name="Berlin A.M."/>
            <person name="Chapman S.B."/>
            <person name="Gainer-Dewar J."/>
            <person name="Goldberg J."/>
            <person name="Griggs A."/>
            <person name="Gujja S."/>
            <person name="Hansen M."/>
            <person name="Howarth C."/>
            <person name="Imamovic A."/>
            <person name="Ireland A."/>
            <person name="Larimer J."/>
            <person name="McCowan C."/>
            <person name="Murphy C."/>
            <person name="Pearson M."/>
            <person name="Poon T.W."/>
            <person name="Priest M."/>
            <person name="Roberts A."/>
            <person name="Saif S."/>
            <person name="Shea T."/>
            <person name="Sisk P."/>
            <person name="Sykes S."/>
            <person name="Wortman J."/>
            <person name="Nusbaum C."/>
            <person name="Birren B."/>
        </authorList>
    </citation>
    <scope>NUCLEOTIDE SEQUENCE [LARGE SCALE GENOMIC DNA]</scope>
    <source>
        <strain evidence="9 10">FCH/4</strain>
    </source>
</reference>
<dbReference type="Pfam" id="PF03054">
    <property type="entry name" value="tRNA_Me_trans"/>
    <property type="match status" value="1"/>
</dbReference>
<organism evidence="9 10">
    <name type="scientific">Plasmodium falciparum FCH/4</name>
    <dbReference type="NCBI Taxonomy" id="1036724"/>
    <lineage>
        <taxon>Eukaryota</taxon>
        <taxon>Sar</taxon>
        <taxon>Alveolata</taxon>
        <taxon>Apicomplexa</taxon>
        <taxon>Aconoidasida</taxon>
        <taxon>Haemosporida</taxon>
        <taxon>Plasmodiidae</taxon>
        <taxon>Plasmodium</taxon>
        <taxon>Plasmodium (Laverania)</taxon>
    </lineage>
</organism>
<keyword evidence="7" id="KW-1015">Disulfide bond</keyword>
<feature type="domain" description="tRNA-specific 2-thiouridylase MnmA-like C-terminal" evidence="8">
    <location>
        <begin position="325"/>
        <end position="375"/>
    </location>
</feature>
<name>A0A024VPK0_PLAFA</name>
<evidence type="ECO:0000313" key="9">
    <source>
        <dbReference type="EMBL" id="ETW30669.1"/>
    </source>
</evidence>
<keyword evidence="6" id="KW-0694">RNA-binding</keyword>
<evidence type="ECO:0000256" key="5">
    <source>
        <dbReference type="ARBA" id="ARBA00022840"/>
    </source>
</evidence>
<evidence type="ECO:0000313" key="10">
    <source>
        <dbReference type="Proteomes" id="UP000030656"/>
    </source>
</evidence>
<evidence type="ECO:0000256" key="1">
    <source>
        <dbReference type="ARBA" id="ARBA00022555"/>
    </source>
</evidence>
<dbReference type="Proteomes" id="UP000030656">
    <property type="component" value="Unassembled WGS sequence"/>
</dbReference>
<keyword evidence="1" id="KW-0820">tRNA-binding</keyword>
<dbReference type="OrthoDB" id="3685at2759"/>
<dbReference type="GO" id="GO:0005524">
    <property type="term" value="F:ATP binding"/>
    <property type="evidence" value="ECO:0007669"/>
    <property type="project" value="UniProtKB-KW"/>
</dbReference>
<evidence type="ECO:0000256" key="4">
    <source>
        <dbReference type="ARBA" id="ARBA00022741"/>
    </source>
</evidence>
<dbReference type="PANTHER" id="PTHR43052:SF1">
    <property type="entry name" value="TRNA-5-TAURINOMETHYLURIDINE 2-SULFURTRANSFERASE"/>
    <property type="match status" value="1"/>
</dbReference>